<dbReference type="InterPro" id="IPR039421">
    <property type="entry name" value="Type_1_exporter"/>
</dbReference>
<dbReference type="SUPFAM" id="SSF90123">
    <property type="entry name" value="ABC transporter transmembrane region"/>
    <property type="match status" value="2"/>
</dbReference>
<dbReference type="InterPro" id="IPR001254">
    <property type="entry name" value="Trypsin_dom"/>
</dbReference>
<feature type="transmembrane region" description="Helical" evidence="8">
    <location>
        <begin position="300"/>
        <end position="327"/>
    </location>
</feature>
<dbReference type="CDD" id="cd18578">
    <property type="entry name" value="ABC_6TM_Pgp_ABCB1_D2_like"/>
    <property type="match status" value="1"/>
</dbReference>
<comment type="similarity">
    <text evidence="2">Belongs to the ABC transporter superfamily. ABCB family. Multidrug resistance exporter (TC 3.A.1.201) subfamily.</text>
</comment>
<keyword evidence="7 8" id="KW-0472">Membrane</keyword>
<dbReference type="SMART" id="SM00382">
    <property type="entry name" value="AAA"/>
    <property type="match status" value="2"/>
</dbReference>
<dbReference type="InterPro" id="IPR043504">
    <property type="entry name" value="Peptidase_S1_PA_chymotrypsin"/>
</dbReference>
<feature type="transmembrane region" description="Helical" evidence="8">
    <location>
        <begin position="925"/>
        <end position="944"/>
    </location>
</feature>
<protein>
    <submittedName>
        <fullName evidence="13">Oidioi.mRNA.OKI2018_I69.XSR.g16817.t1.cds</fullName>
    </submittedName>
</protein>
<evidence type="ECO:0000256" key="6">
    <source>
        <dbReference type="ARBA" id="ARBA00022989"/>
    </source>
</evidence>
<dbReference type="SUPFAM" id="SSF52540">
    <property type="entry name" value="P-loop containing nucleoside triphosphate hydrolases"/>
    <property type="match status" value="2"/>
</dbReference>
<dbReference type="InterPro" id="IPR003439">
    <property type="entry name" value="ABC_transporter-like_ATP-bd"/>
</dbReference>
<feature type="domain" description="ABC transporter" evidence="11">
    <location>
        <begin position="526"/>
        <end position="764"/>
    </location>
</feature>
<evidence type="ECO:0000256" key="3">
    <source>
        <dbReference type="ARBA" id="ARBA00022692"/>
    </source>
</evidence>
<dbReference type="PROSITE" id="PS00135">
    <property type="entry name" value="TRYPSIN_SER"/>
    <property type="match status" value="1"/>
</dbReference>
<feature type="domain" description="Peptidase S1" evidence="10">
    <location>
        <begin position="31"/>
        <end position="321"/>
    </location>
</feature>
<keyword evidence="4" id="KW-0547">Nucleotide-binding</keyword>
<dbReference type="InterPro" id="IPR011527">
    <property type="entry name" value="ABC1_TM_dom"/>
</dbReference>
<evidence type="ECO:0000256" key="8">
    <source>
        <dbReference type="SAM" id="Phobius"/>
    </source>
</evidence>
<dbReference type="Proteomes" id="UP001158576">
    <property type="component" value="Chromosome XSR"/>
</dbReference>
<dbReference type="InterPro" id="IPR009003">
    <property type="entry name" value="Peptidase_S1_PA"/>
</dbReference>
<organism evidence="13 14">
    <name type="scientific">Oikopleura dioica</name>
    <name type="common">Tunicate</name>
    <dbReference type="NCBI Taxonomy" id="34765"/>
    <lineage>
        <taxon>Eukaryota</taxon>
        <taxon>Metazoa</taxon>
        <taxon>Chordata</taxon>
        <taxon>Tunicata</taxon>
        <taxon>Appendicularia</taxon>
        <taxon>Copelata</taxon>
        <taxon>Oikopleuridae</taxon>
        <taxon>Oikopleura</taxon>
    </lineage>
</organism>
<dbReference type="Gene3D" id="1.20.1560.10">
    <property type="entry name" value="ABC transporter type 1, transmembrane domain"/>
    <property type="match status" value="2"/>
</dbReference>
<evidence type="ECO:0000256" key="4">
    <source>
        <dbReference type="ARBA" id="ARBA00022741"/>
    </source>
</evidence>
<dbReference type="EMBL" id="OU015569">
    <property type="protein sequence ID" value="CAG5100049.1"/>
    <property type="molecule type" value="Genomic_DNA"/>
</dbReference>
<evidence type="ECO:0000313" key="14">
    <source>
        <dbReference type="Proteomes" id="UP001158576"/>
    </source>
</evidence>
<dbReference type="InterPro" id="IPR033116">
    <property type="entry name" value="TRYPSIN_SER"/>
</dbReference>
<evidence type="ECO:0000256" key="7">
    <source>
        <dbReference type="ARBA" id="ARBA00023136"/>
    </source>
</evidence>
<name>A0ABN7SHB9_OIKDI</name>
<accession>A0ABN7SHB9</accession>
<dbReference type="InterPro" id="IPR003593">
    <property type="entry name" value="AAA+_ATPase"/>
</dbReference>
<feature type="signal peptide" evidence="9">
    <location>
        <begin position="1"/>
        <end position="16"/>
    </location>
</feature>
<gene>
    <name evidence="13" type="ORF">OKIOD_LOCUS8375</name>
</gene>
<dbReference type="PROSITE" id="PS00211">
    <property type="entry name" value="ABC_TRANSPORTER_1"/>
    <property type="match status" value="2"/>
</dbReference>
<dbReference type="PROSITE" id="PS50929">
    <property type="entry name" value="ABC_TM1F"/>
    <property type="match status" value="2"/>
</dbReference>
<evidence type="ECO:0000256" key="1">
    <source>
        <dbReference type="ARBA" id="ARBA00004141"/>
    </source>
</evidence>
<feature type="chain" id="PRO_5046887834" evidence="9">
    <location>
        <begin position="17"/>
        <end position="1354"/>
    </location>
</feature>
<dbReference type="InterPro" id="IPR017871">
    <property type="entry name" value="ABC_transporter-like_CS"/>
</dbReference>
<keyword evidence="9" id="KW-0732">Signal</keyword>
<evidence type="ECO:0000256" key="2">
    <source>
        <dbReference type="ARBA" id="ARBA00007577"/>
    </source>
</evidence>
<keyword evidence="14" id="KW-1185">Reference proteome</keyword>
<feature type="transmembrane region" description="Helical" evidence="8">
    <location>
        <begin position="949"/>
        <end position="967"/>
    </location>
</feature>
<keyword evidence="5" id="KW-0067">ATP-binding</keyword>
<evidence type="ECO:0000256" key="9">
    <source>
        <dbReference type="SAM" id="SignalP"/>
    </source>
</evidence>
<feature type="transmembrane region" description="Helical" evidence="8">
    <location>
        <begin position="502"/>
        <end position="519"/>
    </location>
</feature>
<comment type="subcellular location">
    <subcellularLocation>
        <location evidence="1">Membrane</location>
        <topology evidence="1">Multi-pass membrane protein</topology>
    </subcellularLocation>
</comment>
<feature type="domain" description="ABC transporter" evidence="11">
    <location>
        <begin position="1132"/>
        <end position="1352"/>
    </location>
</feature>
<feature type="domain" description="ABC transmembrane type-1" evidence="12">
    <location>
        <begin position="862"/>
        <end position="1065"/>
    </location>
</feature>
<dbReference type="Pfam" id="PF00664">
    <property type="entry name" value="ABC_membrane"/>
    <property type="match status" value="2"/>
</dbReference>
<feature type="transmembrane region" description="Helical" evidence="8">
    <location>
        <begin position="1070"/>
        <end position="1087"/>
    </location>
</feature>
<keyword evidence="3 8" id="KW-0812">Transmembrane</keyword>
<feature type="transmembrane region" description="Helical" evidence="8">
    <location>
        <begin position="1028"/>
        <end position="1049"/>
    </location>
</feature>
<dbReference type="Pfam" id="PF00005">
    <property type="entry name" value="ABC_tran"/>
    <property type="match status" value="2"/>
</dbReference>
<evidence type="ECO:0000259" key="12">
    <source>
        <dbReference type="PROSITE" id="PS50929"/>
    </source>
</evidence>
<dbReference type="Pfam" id="PF00089">
    <property type="entry name" value="Trypsin"/>
    <property type="match status" value="1"/>
</dbReference>
<dbReference type="PANTHER" id="PTHR43394">
    <property type="entry name" value="ATP-DEPENDENT PERMEASE MDL1, MITOCHONDRIAL"/>
    <property type="match status" value="1"/>
</dbReference>
<sequence>MKKIAAFLSFSRVLGASVFGSGDSNLNPESCGDSYQLYVSQWILDNAQLTTDRDYAYYYDDYYDYYGEEVDEEEEGGNETAEAAKNITVSCGVPMFADEADRTPTCSLVTEEDEEHIVDTGRILGANEAIPHSHPWLAALQIKKYPDNLLETHIEINANCGPFELLLSEHSFCAGYHGTSSGCVGDSGGPLVCARTTDDFTYTRFEISGISSWSGRSCYPANPTGFMKGKSVNDFTSAGKFQACFPGDSEALAALGNGTGSLDQVSDFCKLTLATLNEREKALYTEGDGAAISGTMMDNIWWFIGLGAVVWLAGWIQTACLIATYFASVVRQNIGYFDTHDTGELNTRMFDDVKKIQDGIAEKVGIAIQSLAQFIGGIIIALVYGWKLGLVCVALLPVIGISGFLFFYMTTSASKAELDDYAEAGGIAEEVLGAIRTVTAFGGQAFENKRYYSPLLRAQFSGIKKSALAGFAIGFFFLAMFCVYALAFWYGAELVITDGYDVGRKLIVFFGAIIGGFGLSQMGQNLEYLGTAQAAAYSVFEIIDRVPEIDVYSTKGKKLADVKGTITFKDVKFTYPSRPEQEILKGVLIDGHDIKDLNLAWFRENVGVVSQEPILFDGSVEENIRLGRLDVTKDEIITACKQANAYDFIQKLPAVWETNVGEGGATLSGGQKQRIAIARALVRNPRILLLDEATSALDTESEKIVQQALETASLGRTTLVIAHRLSTIKKADKIIGFKNGEKVEEGNNESLLQIEDGVYKTLSNMQTYVDEDNEDGKTEKEESLKTVSKDDVITEPIWAIVFANVLENYSEFNCAYNQDISALSGNQTLNFGLGDFTVDVDALKADEKGCRLDGFRDEIRFWAGMFAVLGVGQFIGYGFLNWMFGFSGEYMTTRLRAQSFAKLLRLDMGYFDEPLNSTGATGRRVSQMFINIGALGCGLGVAFYYEWRLCLLTFAFLPFMIVTQALMMKLMTGNFGGNEQLAIETASKVATEATTNIRTVAGLGREAHFGKIYKENIDATFQGKGKKINIYGILYGASLGVMFFMYAGLFRFSMFLIDEGIIDISRTSDIFRVLFALVFAAFTAGSGQSAGMAPDYGQAVLAARRVVKLLEYPLLIDPESTKGQKPQITGKVEFSSVEFSYPTRKDVLVLKGLKTIVEPGQTLALVGQSGCGKSTCISLLERFYNASADTTITNNILYGLDDEISSGDRKSNKVGVEQFSREDIEAALKEANAYDFVMELPQGLETRCGKKGSQLSGGQKQRIAIARALIRKPKILLLDEATSALDTESEKIVQDALDKARQGRTAILIAHRLSTVINADVIAVVDNGVIVESGRHQELLDKRGAYYNLIRSQL</sequence>
<feature type="transmembrane region" description="Helical" evidence="8">
    <location>
        <begin position="388"/>
        <end position="408"/>
    </location>
</feature>
<feature type="transmembrane region" description="Helical" evidence="8">
    <location>
        <begin position="467"/>
        <end position="490"/>
    </location>
</feature>
<dbReference type="Gene3D" id="3.40.50.300">
    <property type="entry name" value="P-loop containing nucleotide triphosphate hydrolases"/>
    <property type="match status" value="2"/>
</dbReference>
<dbReference type="CDD" id="cd18577">
    <property type="entry name" value="ABC_6TM_Pgp_ABCB1_D1_like"/>
    <property type="match status" value="1"/>
</dbReference>
<reference evidence="13 14" key="1">
    <citation type="submission" date="2021-04" db="EMBL/GenBank/DDBJ databases">
        <authorList>
            <person name="Bliznina A."/>
        </authorList>
    </citation>
    <scope>NUCLEOTIDE SEQUENCE [LARGE SCALE GENOMIC DNA]</scope>
</reference>
<dbReference type="PROSITE" id="PS50893">
    <property type="entry name" value="ABC_TRANSPORTER_2"/>
    <property type="match status" value="2"/>
</dbReference>
<evidence type="ECO:0000259" key="10">
    <source>
        <dbReference type="PROSITE" id="PS50240"/>
    </source>
</evidence>
<evidence type="ECO:0000259" key="11">
    <source>
        <dbReference type="PROSITE" id="PS50893"/>
    </source>
</evidence>
<feature type="domain" description="ABC transmembrane type-1" evidence="12">
    <location>
        <begin position="313"/>
        <end position="531"/>
    </location>
</feature>
<dbReference type="SUPFAM" id="SSF50494">
    <property type="entry name" value="Trypsin-like serine proteases"/>
    <property type="match status" value="1"/>
</dbReference>
<dbReference type="PANTHER" id="PTHR43394:SF27">
    <property type="entry name" value="ATP-DEPENDENT TRANSLOCASE ABCB1-LIKE"/>
    <property type="match status" value="1"/>
</dbReference>
<dbReference type="Gene3D" id="2.40.10.10">
    <property type="entry name" value="Trypsin-like serine proteases"/>
    <property type="match status" value="1"/>
</dbReference>
<dbReference type="InterPro" id="IPR027417">
    <property type="entry name" value="P-loop_NTPase"/>
</dbReference>
<feature type="transmembrane region" description="Helical" evidence="8">
    <location>
        <begin position="861"/>
        <end position="884"/>
    </location>
</feature>
<evidence type="ECO:0000313" key="13">
    <source>
        <dbReference type="EMBL" id="CAG5100049.1"/>
    </source>
</evidence>
<proteinExistence type="inferred from homology"/>
<dbReference type="PROSITE" id="PS50240">
    <property type="entry name" value="TRYPSIN_DOM"/>
    <property type="match status" value="1"/>
</dbReference>
<feature type="transmembrane region" description="Helical" evidence="8">
    <location>
        <begin position="364"/>
        <end position="382"/>
    </location>
</feature>
<keyword evidence="6 8" id="KW-1133">Transmembrane helix</keyword>
<dbReference type="InterPro" id="IPR036640">
    <property type="entry name" value="ABC1_TM_sf"/>
</dbReference>
<evidence type="ECO:0000256" key="5">
    <source>
        <dbReference type="ARBA" id="ARBA00022840"/>
    </source>
</evidence>